<gene>
    <name evidence="2" type="ORF">Fot_29082</name>
</gene>
<feature type="compositionally biased region" description="Basic and acidic residues" evidence="1">
    <location>
        <begin position="26"/>
        <end position="35"/>
    </location>
</feature>
<sequence length="165" mass="19060">MEESHKELELFSTPYTAPSSSARPPDSSRKLRSTDRFQGPSSLDLQLSISVSDPFKPTSDSVLIRKVKECSNHKSISSRVEALKWHAAEQIRVAAMEKAYAERVRELTRREMELAQSEFARARTMWERTREEVERVEKMKEMATPQIDSTSMDITCQSCREMFRP</sequence>
<organism evidence="2 3">
    <name type="scientific">Forsythia ovata</name>
    <dbReference type="NCBI Taxonomy" id="205694"/>
    <lineage>
        <taxon>Eukaryota</taxon>
        <taxon>Viridiplantae</taxon>
        <taxon>Streptophyta</taxon>
        <taxon>Embryophyta</taxon>
        <taxon>Tracheophyta</taxon>
        <taxon>Spermatophyta</taxon>
        <taxon>Magnoliopsida</taxon>
        <taxon>eudicotyledons</taxon>
        <taxon>Gunneridae</taxon>
        <taxon>Pentapetalae</taxon>
        <taxon>asterids</taxon>
        <taxon>lamiids</taxon>
        <taxon>Lamiales</taxon>
        <taxon>Oleaceae</taxon>
        <taxon>Forsythieae</taxon>
        <taxon>Forsythia</taxon>
    </lineage>
</organism>
<dbReference type="PANTHER" id="PTHR34946">
    <property type="entry name" value="OS03G0310200 PROTEIN"/>
    <property type="match status" value="1"/>
</dbReference>
<keyword evidence="3" id="KW-1185">Reference proteome</keyword>
<evidence type="ECO:0000313" key="2">
    <source>
        <dbReference type="EMBL" id="KAL2515111.1"/>
    </source>
</evidence>
<comment type="caution">
    <text evidence="2">The sequence shown here is derived from an EMBL/GenBank/DDBJ whole genome shotgun (WGS) entry which is preliminary data.</text>
</comment>
<proteinExistence type="predicted"/>
<evidence type="ECO:0000313" key="3">
    <source>
        <dbReference type="Proteomes" id="UP001604277"/>
    </source>
</evidence>
<dbReference type="PANTHER" id="PTHR34946:SF2">
    <property type="entry name" value="OS04G0386300 PROTEIN"/>
    <property type="match status" value="1"/>
</dbReference>
<protein>
    <submittedName>
        <fullName evidence="2">Protein indeterminate-domain 16-like</fullName>
    </submittedName>
</protein>
<name>A0ABD1TQX5_9LAMI</name>
<dbReference type="AlphaFoldDB" id="A0ABD1TQX5"/>
<dbReference type="Proteomes" id="UP001604277">
    <property type="component" value="Unassembled WGS sequence"/>
</dbReference>
<accession>A0ABD1TQX5</accession>
<reference evidence="3" key="1">
    <citation type="submission" date="2024-07" db="EMBL/GenBank/DDBJ databases">
        <title>Two chromosome-level genome assemblies of Korean endemic species Abeliophyllum distichum and Forsythia ovata (Oleaceae).</title>
        <authorList>
            <person name="Jang H."/>
        </authorList>
    </citation>
    <scope>NUCLEOTIDE SEQUENCE [LARGE SCALE GENOMIC DNA]</scope>
</reference>
<feature type="region of interest" description="Disordered" evidence="1">
    <location>
        <begin position="1"/>
        <end position="40"/>
    </location>
</feature>
<evidence type="ECO:0000256" key="1">
    <source>
        <dbReference type="SAM" id="MobiDB-lite"/>
    </source>
</evidence>
<dbReference type="EMBL" id="JBFOLJ010000008">
    <property type="protein sequence ID" value="KAL2515111.1"/>
    <property type="molecule type" value="Genomic_DNA"/>
</dbReference>